<keyword evidence="3" id="KW-1185">Reference proteome</keyword>
<keyword evidence="1" id="KW-0472">Membrane</keyword>
<evidence type="ECO:0000256" key="1">
    <source>
        <dbReference type="SAM" id="Phobius"/>
    </source>
</evidence>
<accession>A0A8K0PLZ4</accession>
<dbReference type="EMBL" id="JAESVG020000002">
    <property type="protein sequence ID" value="KAG8630494.1"/>
    <property type="molecule type" value="Genomic_DNA"/>
</dbReference>
<gene>
    <name evidence="2" type="ORF">KVT40_002113</name>
</gene>
<sequence length="55" mass="6265">MHEGTNSNTIKPREESHQQKMLTISAYFQSAMIVSSLVSHVLITQRHATLETLIR</sequence>
<keyword evidence="1" id="KW-0812">Transmembrane</keyword>
<dbReference type="AlphaFoldDB" id="A0A8K0PLZ4"/>
<feature type="transmembrane region" description="Helical" evidence="1">
    <location>
        <begin position="21"/>
        <end position="43"/>
    </location>
</feature>
<comment type="caution">
    <text evidence="2">The sequence shown here is derived from an EMBL/GenBank/DDBJ whole genome shotgun (WGS) entry which is preliminary data.</text>
</comment>
<organism evidence="2 3">
    <name type="scientific">Elsinoe batatas</name>
    <dbReference type="NCBI Taxonomy" id="2601811"/>
    <lineage>
        <taxon>Eukaryota</taxon>
        <taxon>Fungi</taxon>
        <taxon>Dikarya</taxon>
        <taxon>Ascomycota</taxon>
        <taxon>Pezizomycotina</taxon>
        <taxon>Dothideomycetes</taxon>
        <taxon>Dothideomycetidae</taxon>
        <taxon>Myriangiales</taxon>
        <taxon>Elsinoaceae</taxon>
        <taxon>Elsinoe</taxon>
    </lineage>
</organism>
<evidence type="ECO:0000313" key="2">
    <source>
        <dbReference type="EMBL" id="KAG8630494.1"/>
    </source>
</evidence>
<protein>
    <submittedName>
        <fullName evidence="2">Uncharacterized protein</fullName>
    </submittedName>
</protein>
<name>A0A8K0PLZ4_9PEZI</name>
<reference evidence="2" key="1">
    <citation type="submission" date="2021-07" db="EMBL/GenBank/DDBJ databases">
        <title>Elsinoe batatas strain:CRI-CJ2 Genome sequencing and assembly.</title>
        <authorList>
            <person name="Huang L."/>
        </authorList>
    </citation>
    <scope>NUCLEOTIDE SEQUENCE</scope>
    <source>
        <strain evidence="2">CRI-CJ2</strain>
    </source>
</reference>
<dbReference type="OrthoDB" id="10431611at2759"/>
<proteinExistence type="predicted"/>
<dbReference type="Proteomes" id="UP000809789">
    <property type="component" value="Unassembled WGS sequence"/>
</dbReference>
<keyword evidence="1" id="KW-1133">Transmembrane helix</keyword>
<evidence type="ECO:0000313" key="3">
    <source>
        <dbReference type="Proteomes" id="UP000809789"/>
    </source>
</evidence>